<protein>
    <submittedName>
        <fullName evidence="2">Uncharacterized protein</fullName>
    </submittedName>
</protein>
<feature type="compositionally biased region" description="Basic residues" evidence="1">
    <location>
        <begin position="285"/>
        <end position="302"/>
    </location>
</feature>
<accession>A0A4U6X469</accession>
<dbReference type="AlphaFoldDB" id="A0A4U6X469"/>
<sequence length="559" mass="60462">MVLRPSEALQKPPPPREPVQTMLARLHLPGLVQVPPPAREQVDLARPPEARLEPELIPEPDQREQGQQDVGVDEGAGVKGRQGRPALDEGQEDVGRQAEVGVPGVPQRHEGQRALGVALGPPRPAEADVDEGDGAPDEKGRDAAEVDNVRVGPAGAGAHVHHGQRAAEVGEDDGRDRHPAAVRPAQDPRRLAVPAHVQQRAGPDEDGRVARAEAGDQDEGVDQVHAARPARVLDRHRHRALDRPRVRPAAAADQRVRVGRAREAEEEGRAHVDEEDAPKHLSDRQRHRHPRVLGLGRRHRHRLDPGVKRRAEDKHLGHAPEPVREGAGVPPVPEPEGVLARDPSSGVAKGLLLARDIGQPELGLSKSLDAEELEPQEESLDELFHVVLVGQDAHPDDEVVPPERDAEALVDEAVRQPREGAARGVQRRELAEALHDAEGDDADDAEPDEQRRRPAVGERAARPDQQARPDDARQRHHAEVPRLEPPLDAAVRVKGREVAGVRRVRVVVVVPPVASEPAVAVAVARGCPDDGDAVVLVVGSIPRHGDDDEGGVAARTWKR</sequence>
<feature type="compositionally biased region" description="Basic and acidic residues" evidence="1">
    <location>
        <begin position="303"/>
        <end position="324"/>
    </location>
</feature>
<feature type="region of interest" description="Disordered" evidence="1">
    <location>
        <begin position="436"/>
        <end position="486"/>
    </location>
</feature>
<feature type="compositionally biased region" description="Acidic residues" evidence="1">
    <location>
        <begin position="370"/>
        <end position="381"/>
    </location>
</feature>
<feature type="compositionally biased region" description="Basic and acidic residues" evidence="1">
    <location>
        <begin position="136"/>
        <end position="148"/>
    </location>
</feature>
<gene>
    <name evidence="2" type="ORF">CTA1_1092</name>
</gene>
<feature type="compositionally biased region" description="Basic and acidic residues" evidence="1">
    <location>
        <begin position="40"/>
        <end position="66"/>
    </location>
</feature>
<feature type="compositionally biased region" description="Basic and acidic residues" evidence="1">
    <location>
        <begin position="254"/>
        <end position="284"/>
    </location>
</feature>
<feature type="compositionally biased region" description="Low complexity" evidence="1">
    <location>
        <begin position="149"/>
        <end position="158"/>
    </location>
</feature>
<proteinExistence type="predicted"/>
<name>A0A4U6X469_9PEZI</name>
<feature type="compositionally biased region" description="Basic and acidic residues" evidence="1">
    <location>
        <begin position="448"/>
        <end position="482"/>
    </location>
</feature>
<feature type="region of interest" description="Disordered" evidence="1">
    <location>
        <begin position="359"/>
        <end position="404"/>
    </location>
</feature>
<feature type="region of interest" description="Disordered" evidence="1">
    <location>
        <begin position="30"/>
        <end position="346"/>
    </location>
</feature>
<dbReference type="Proteomes" id="UP000310108">
    <property type="component" value="Unassembled WGS sequence"/>
</dbReference>
<organism evidence="2 3">
    <name type="scientific">Colletotrichum tanaceti</name>
    <dbReference type="NCBI Taxonomy" id="1306861"/>
    <lineage>
        <taxon>Eukaryota</taxon>
        <taxon>Fungi</taxon>
        <taxon>Dikarya</taxon>
        <taxon>Ascomycota</taxon>
        <taxon>Pezizomycotina</taxon>
        <taxon>Sordariomycetes</taxon>
        <taxon>Hypocreomycetidae</taxon>
        <taxon>Glomerellales</taxon>
        <taxon>Glomerellaceae</taxon>
        <taxon>Colletotrichum</taxon>
        <taxon>Colletotrichum destructivum species complex</taxon>
    </lineage>
</organism>
<evidence type="ECO:0000313" key="2">
    <source>
        <dbReference type="EMBL" id="TKW50162.1"/>
    </source>
</evidence>
<reference evidence="2 3" key="1">
    <citation type="journal article" date="2019" name="PLoS ONE">
        <title>Comparative genome analysis indicates high evolutionary potential of pathogenicity genes in Colletotrichum tanaceti.</title>
        <authorList>
            <person name="Lelwala R.V."/>
            <person name="Korhonen P.K."/>
            <person name="Young N.D."/>
            <person name="Scott J.B."/>
            <person name="Ades P.A."/>
            <person name="Gasser R.B."/>
            <person name="Taylor P.W.J."/>
        </authorList>
    </citation>
    <scope>NUCLEOTIDE SEQUENCE [LARGE SCALE GENOMIC DNA]</scope>
    <source>
        <strain evidence="2">BRIP57314</strain>
    </source>
</reference>
<feature type="compositionally biased region" description="Acidic residues" evidence="1">
    <location>
        <begin position="438"/>
        <end position="447"/>
    </location>
</feature>
<keyword evidence="3" id="KW-1185">Reference proteome</keyword>
<feature type="compositionally biased region" description="Basic and acidic residues" evidence="1">
    <location>
        <begin position="202"/>
        <end position="214"/>
    </location>
</feature>
<evidence type="ECO:0000313" key="3">
    <source>
        <dbReference type="Proteomes" id="UP000310108"/>
    </source>
</evidence>
<comment type="caution">
    <text evidence="2">The sequence shown here is derived from an EMBL/GenBank/DDBJ whole genome shotgun (WGS) entry which is preliminary data.</text>
</comment>
<dbReference type="EMBL" id="PJEX01000429">
    <property type="protein sequence ID" value="TKW50162.1"/>
    <property type="molecule type" value="Genomic_DNA"/>
</dbReference>
<feature type="compositionally biased region" description="Basic and acidic residues" evidence="1">
    <location>
        <begin position="393"/>
        <end position="404"/>
    </location>
</feature>
<evidence type="ECO:0000256" key="1">
    <source>
        <dbReference type="SAM" id="MobiDB-lite"/>
    </source>
</evidence>